<dbReference type="Pfam" id="PF21983">
    <property type="entry name" value="NikA-like"/>
    <property type="match status" value="1"/>
</dbReference>
<protein>
    <submittedName>
        <fullName evidence="2">Plasmid mobilization relaxosome protein MobC</fullName>
    </submittedName>
</protein>
<name>A0A7K1Y0D6_9SPHI</name>
<organism evidence="2 3">
    <name type="scientific">Hufsiella ginkgonis</name>
    <dbReference type="NCBI Taxonomy" id="2695274"/>
    <lineage>
        <taxon>Bacteria</taxon>
        <taxon>Pseudomonadati</taxon>
        <taxon>Bacteroidota</taxon>
        <taxon>Sphingobacteriia</taxon>
        <taxon>Sphingobacteriales</taxon>
        <taxon>Sphingobacteriaceae</taxon>
        <taxon>Hufsiella</taxon>
    </lineage>
</organism>
<accession>A0A7K1Y0D6</accession>
<dbReference type="AlphaFoldDB" id="A0A7K1Y0D6"/>
<evidence type="ECO:0000256" key="1">
    <source>
        <dbReference type="SAM" id="MobiDB-lite"/>
    </source>
</evidence>
<feature type="compositionally biased region" description="Basic residues" evidence="1">
    <location>
        <begin position="15"/>
        <end position="24"/>
    </location>
</feature>
<sequence>MEINDLKPEADKRNKGGRPPKRIRRSNDMRVRLTDIERILIEGKAKEAGMRPSEWFRQAAKRATVVSRLTPDDLSILRMLAGMANNLNQITKLAHQESLLTVQKRCREILAEIDTTLKYLNSDDRKSNDR</sequence>
<proteinExistence type="predicted"/>
<keyword evidence="3" id="KW-1185">Reference proteome</keyword>
<evidence type="ECO:0000313" key="3">
    <source>
        <dbReference type="Proteomes" id="UP000451233"/>
    </source>
</evidence>
<comment type="caution">
    <text evidence="2">The sequence shown here is derived from an EMBL/GenBank/DDBJ whole genome shotgun (WGS) entry which is preliminary data.</text>
</comment>
<gene>
    <name evidence="2" type="primary">mobC</name>
    <name evidence="2" type="ORF">GS398_14620</name>
</gene>
<feature type="region of interest" description="Disordered" evidence="1">
    <location>
        <begin position="1"/>
        <end position="27"/>
    </location>
</feature>
<dbReference type="EMBL" id="WVHS01000003">
    <property type="protein sequence ID" value="MXV16538.1"/>
    <property type="molecule type" value="Genomic_DNA"/>
</dbReference>
<reference evidence="2 3" key="1">
    <citation type="submission" date="2019-11" db="EMBL/GenBank/DDBJ databases">
        <title>Pedobacter sp. HMF7056 Genome sequencing and assembly.</title>
        <authorList>
            <person name="Kang H."/>
            <person name="Kim H."/>
            <person name="Joh K."/>
        </authorList>
    </citation>
    <scope>NUCLEOTIDE SEQUENCE [LARGE SCALE GENOMIC DNA]</scope>
    <source>
        <strain evidence="2 3">HMF7056</strain>
    </source>
</reference>
<evidence type="ECO:0000313" key="2">
    <source>
        <dbReference type="EMBL" id="MXV16538.1"/>
    </source>
</evidence>
<feature type="compositionally biased region" description="Basic and acidic residues" evidence="1">
    <location>
        <begin position="1"/>
        <end position="14"/>
    </location>
</feature>
<dbReference type="Proteomes" id="UP000451233">
    <property type="component" value="Unassembled WGS sequence"/>
</dbReference>
<dbReference type="InterPro" id="IPR053842">
    <property type="entry name" value="NikA-like"/>
</dbReference>
<dbReference type="RefSeq" id="WP_160907526.1">
    <property type="nucleotide sequence ID" value="NZ_WVHS01000003.1"/>
</dbReference>